<organism evidence="4 5">
    <name type="scientific">Gemmiger formicilis</name>
    <dbReference type="NCBI Taxonomy" id="745368"/>
    <lineage>
        <taxon>Bacteria</taxon>
        <taxon>Bacillati</taxon>
        <taxon>Bacillota</taxon>
        <taxon>Clostridia</taxon>
        <taxon>Eubacteriales</taxon>
        <taxon>Gemmiger</taxon>
    </lineage>
</organism>
<dbReference type="AlphaFoldDB" id="A0A1T4XC96"/>
<protein>
    <submittedName>
        <fullName evidence="4">Glycosyl hydrolases family 16</fullName>
    </submittedName>
</protein>
<evidence type="ECO:0000259" key="3">
    <source>
        <dbReference type="PROSITE" id="PS51762"/>
    </source>
</evidence>
<keyword evidence="5" id="KW-1185">Reference proteome</keyword>
<dbReference type="Proteomes" id="UP000190286">
    <property type="component" value="Unassembled WGS sequence"/>
</dbReference>
<feature type="chain" id="PRO_5010573525" evidence="2">
    <location>
        <begin position="29"/>
        <end position="429"/>
    </location>
</feature>
<feature type="domain" description="GH16" evidence="3">
    <location>
        <begin position="29"/>
        <end position="293"/>
    </location>
</feature>
<feature type="signal peptide" evidence="2">
    <location>
        <begin position="1"/>
        <end position="28"/>
    </location>
</feature>
<sequence>MKHNIYKFLSLAFMFMACVTFVGTTAYAEDYPANPTTKEGYTLDFQEEFNEPTLDTTKWTDYYLPHWCEDPSTAKANYRIEDGCLVEYITEDQEAWCPAHDGAVKSSAIMSFDKSWIHNFSGTSDNHNRETWYGYKTTYGYFEMRAKLANCGGGGHQAWWLVGMQQDTDDWFNSKQTGEIDILETFFSRSNNWRIAAYGWNDPNFLNYWQITDSALPSGDPSNEFHIYAVDWTPDSLKFYYDNELYYTIEGAPDYDMGMILNIYTDAGSGEHNDVWPKEWAVDYIRVWKSNEGYQKVTKEYNIQNRQTGHYMYIDPDSTAVKYGPLTDENAAYAKWEKVKRGDYVLLKNCKTGEYLHIENLTGYVEHGEVPTTWWSAQWTESEVDGYTRLINRWQPDYSIHTEDYQWLIQYGNVPTTYWTSQWRFIQTN</sequence>
<keyword evidence="2" id="KW-0732">Signal</keyword>
<dbReference type="CDD" id="cd00413">
    <property type="entry name" value="Glyco_hydrolase_16"/>
    <property type="match status" value="1"/>
</dbReference>
<dbReference type="GO" id="GO:0004553">
    <property type="term" value="F:hydrolase activity, hydrolyzing O-glycosyl compounds"/>
    <property type="evidence" value="ECO:0007669"/>
    <property type="project" value="InterPro"/>
</dbReference>
<gene>
    <name evidence="4" type="ORF">SAMN02745178_01678</name>
</gene>
<keyword evidence="4" id="KW-0378">Hydrolase</keyword>
<dbReference type="STRING" id="745368.SAMN02745178_01678"/>
<dbReference type="RefSeq" id="WP_242943421.1">
    <property type="nucleotide sequence ID" value="NZ_FUYF01000008.1"/>
</dbReference>
<dbReference type="InterPro" id="IPR013320">
    <property type="entry name" value="ConA-like_dom_sf"/>
</dbReference>
<dbReference type="InterPro" id="IPR050546">
    <property type="entry name" value="Glycosyl_Hydrlase_16"/>
</dbReference>
<accession>A0A1T4XC96</accession>
<evidence type="ECO:0000256" key="1">
    <source>
        <dbReference type="ARBA" id="ARBA00006865"/>
    </source>
</evidence>
<dbReference type="PROSITE" id="PS51257">
    <property type="entry name" value="PROKAR_LIPOPROTEIN"/>
    <property type="match status" value="1"/>
</dbReference>
<dbReference type="Gene3D" id="2.60.120.200">
    <property type="match status" value="1"/>
</dbReference>
<dbReference type="InterPro" id="IPR000757">
    <property type="entry name" value="Beta-glucanase-like"/>
</dbReference>
<dbReference type="GeneID" id="93338136"/>
<dbReference type="SUPFAM" id="SSF50370">
    <property type="entry name" value="Ricin B-like lectins"/>
    <property type="match status" value="1"/>
</dbReference>
<dbReference type="SUPFAM" id="SSF49899">
    <property type="entry name" value="Concanavalin A-like lectins/glucanases"/>
    <property type="match status" value="1"/>
</dbReference>
<name>A0A1T4XC96_9FIRM</name>
<evidence type="ECO:0000256" key="2">
    <source>
        <dbReference type="SAM" id="SignalP"/>
    </source>
</evidence>
<dbReference type="EMBL" id="FUYF01000008">
    <property type="protein sequence ID" value="SKA87059.1"/>
    <property type="molecule type" value="Genomic_DNA"/>
</dbReference>
<dbReference type="InterPro" id="IPR035992">
    <property type="entry name" value="Ricin_B-like_lectins"/>
</dbReference>
<dbReference type="PROSITE" id="PS51762">
    <property type="entry name" value="GH16_2"/>
    <property type="match status" value="1"/>
</dbReference>
<dbReference type="CDD" id="cd23432">
    <property type="entry name" value="beta-trefoil_Ricin_EndoBetaGal-like"/>
    <property type="match status" value="1"/>
</dbReference>
<comment type="similarity">
    <text evidence="1">Belongs to the glycosyl hydrolase 16 family.</text>
</comment>
<proteinExistence type="inferred from homology"/>
<reference evidence="4 5" key="1">
    <citation type="submission" date="2017-02" db="EMBL/GenBank/DDBJ databases">
        <authorList>
            <person name="Peterson S.W."/>
        </authorList>
    </citation>
    <scope>NUCLEOTIDE SEQUENCE [LARGE SCALE GENOMIC DNA]</scope>
    <source>
        <strain evidence="4 5">ATCC 27749</strain>
    </source>
</reference>
<evidence type="ECO:0000313" key="5">
    <source>
        <dbReference type="Proteomes" id="UP000190286"/>
    </source>
</evidence>
<evidence type="ECO:0000313" key="4">
    <source>
        <dbReference type="EMBL" id="SKA87059.1"/>
    </source>
</evidence>
<dbReference type="Pfam" id="PF00722">
    <property type="entry name" value="Glyco_hydro_16"/>
    <property type="match status" value="1"/>
</dbReference>
<dbReference type="Gene3D" id="2.80.10.50">
    <property type="match status" value="1"/>
</dbReference>
<dbReference type="GO" id="GO:0005975">
    <property type="term" value="P:carbohydrate metabolic process"/>
    <property type="evidence" value="ECO:0007669"/>
    <property type="project" value="InterPro"/>
</dbReference>
<dbReference type="PANTHER" id="PTHR10963:SF55">
    <property type="entry name" value="GLYCOSIDE HYDROLASE FAMILY 16 PROTEIN"/>
    <property type="match status" value="1"/>
</dbReference>
<dbReference type="PANTHER" id="PTHR10963">
    <property type="entry name" value="GLYCOSYL HYDROLASE-RELATED"/>
    <property type="match status" value="1"/>
</dbReference>